<keyword evidence="4" id="KW-1185">Reference proteome</keyword>
<protein>
    <recommendedName>
        <fullName evidence="2">Cupin type-2 domain-containing protein</fullName>
    </recommendedName>
</protein>
<evidence type="ECO:0000259" key="2">
    <source>
        <dbReference type="Pfam" id="PF07883"/>
    </source>
</evidence>
<reference evidence="3 4" key="1">
    <citation type="submission" date="2016-02" db="EMBL/GenBank/DDBJ databases">
        <title>Draft genome sequence of the strain BR 10247T Bradyrhizobium neotropicale isolated from nodules of Centrolobium paraense.</title>
        <authorList>
            <person name="Simoes-Araujo J.L."/>
            <person name="Barauna A.C."/>
            <person name="Silva K."/>
            <person name="Zilli J.E."/>
        </authorList>
    </citation>
    <scope>NUCLEOTIDE SEQUENCE [LARGE SCALE GENOMIC DNA]</scope>
    <source>
        <strain evidence="3 4">BR 10247</strain>
    </source>
</reference>
<dbReference type="Proteomes" id="UP000077173">
    <property type="component" value="Unassembled WGS sequence"/>
</dbReference>
<dbReference type="InterPro" id="IPR013096">
    <property type="entry name" value="Cupin_2"/>
</dbReference>
<sequence length="126" mass="13524">MKWCLGVLIAGVLISAASAQDSPFRKELKRADLSGTNMEVITSINEIKPGDSSALHVHHGEESFYVVSGGTIELPDGKQVPFPTGTTGINRRDVPHGAFKVVGDKPIVYLSTHIVDKGVPLYDTPK</sequence>
<comment type="caution">
    <text evidence="3">The sequence shown here is derived from an EMBL/GenBank/DDBJ whole genome shotgun (WGS) entry which is preliminary data.</text>
</comment>
<dbReference type="Pfam" id="PF07883">
    <property type="entry name" value="Cupin_2"/>
    <property type="match status" value="1"/>
</dbReference>
<proteinExistence type="predicted"/>
<dbReference type="AlphaFoldDB" id="A0A176ZCN7"/>
<dbReference type="InterPro" id="IPR011051">
    <property type="entry name" value="RmlC_Cupin_sf"/>
</dbReference>
<dbReference type="EMBL" id="LSEF01000037">
    <property type="protein sequence ID" value="OAF17954.1"/>
    <property type="molecule type" value="Genomic_DNA"/>
</dbReference>
<keyword evidence="1" id="KW-0732">Signal</keyword>
<organism evidence="3 4">
    <name type="scientific">Bradyrhizobium neotropicale</name>
    <dbReference type="NCBI Taxonomy" id="1497615"/>
    <lineage>
        <taxon>Bacteria</taxon>
        <taxon>Pseudomonadati</taxon>
        <taxon>Pseudomonadota</taxon>
        <taxon>Alphaproteobacteria</taxon>
        <taxon>Hyphomicrobiales</taxon>
        <taxon>Nitrobacteraceae</taxon>
        <taxon>Bradyrhizobium</taxon>
    </lineage>
</organism>
<feature type="domain" description="Cupin type-2" evidence="2">
    <location>
        <begin position="46"/>
        <end position="111"/>
    </location>
</feature>
<gene>
    <name evidence="3" type="ORF">AXW67_05375</name>
</gene>
<evidence type="ECO:0000313" key="4">
    <source>
        <dbReference type="Proteomes" id="UP000077173"/>
    </source>
</evidence>
<dbReference type="RefSeq" id="WP_063677868.1">
    <property type="nucleotide sequence ID" value="NZ_LSEF01000037.1"/>
</dbReference>
<feature type="signal peptide" evidence="1">
    <location>
        <begin position="1"/>
        <end position="19"/>
    </location>
</feature>
<evidence type="ECO:0000256" key="1">
    <source>
        <dbReference type="SAM" id="SignalP"/>
    </source>
</evidence>
<name>A0A176ZCN7_9BRAD</name>
<accession>A0A176ZCN7</accession>
<evidence type="ECO:0000313" key="3">
    <source>
        <dbReference type="EMBL" id="OAF17954.1"/>
    </source>
</evidence>
<dbReference type="InterPro" id="IPR014710">
    <property type="entry name" value="RmlC-like_jellyroll"/>
</dbReference>
<feature type="chain" id="PRO_5008055734" description="Cupin type-2 domain-containing protein" evidence="1">
    <location>
        <begin position="20"/>
        <end position="126"/>
    </location>
</feature>
<dbReference type="GeneID" id="32587445"/>
<dbReference type="SUPFAM" id="SSF51182">
    <property type="entry name" value="RmlC-like cupins"/>
    <property type="match status" value="1"/>
</dbReference>
<dbReference type="Gene3D" id="2.60.120.10">
    <property type="entry name" value="Jelly Rolls"/>
    <property type="match status" value="1"/>
</dbReference>